<keyword evidence="2" id="KW-1185">Reference proteome</keyword>
<proteinExistence type="predicted"/>
<evidence type="ECO:0000313" key="1">
    <source>
        <dbReference type="EMBL" id="AMD02617.1"/>
    </source>
</evidence>
<evidence type="ECO:0000313" key="2">
    <source>
        <dbReference type="Proteomes" id="UP000063387"/>
    </source>
</evidence>
<gene>
    <name evidence="1" type="ORF">LOKO_03577</name>
</gene>
<organism evidence="1 2">
    <name type="scientific">Halomonas chromatireducens</name>
    <dbReference type="NCBI Taxonomy" id="507626"/>
    <lineage>
        <taxon>Bacteria</taxon>
        <taxon>Pseudomonadati</taxon>
        <taxon>Pseudomonadota</taxon>
        <taxon>Gammaproteobacteria</taxon>
        <taxon>Oceanospirillales</taxon>
        <taxon>Halomonadaceae</taxon>
        <taxon>Halomonas</taxon>
    </lineage>
</organism>
<dbReference type="EMBL" id="CP014226">
    <property type="protein sequence ID" value="AMD02617.1"/>
    <property type="molecule type" value="Genomic_DNA"/>
</dbReference>
<dbReference type="Proteomes" id="UP000063387">
    <property type="component" value="Chromosome"/>
</dbReference>
<evidence type="ECO:0008006" key="3">
    <source>
        <dbReference type="Google" id="ProtNLM"/>
    </source>
</evidence>
<sequence length="131" mass="14747">MDVRHYGWMLLCATLALTGCDDDAPGNEPALQDAVAYVGHWAAEPDWCARDGEERMITISPSRFEGHENVCEMTATQESENVWQGQLDCSGEGMESSERIRLQLENHESMTLTWLDRDDAEVSLMRCPLDP</sequence>
<dbReference type="PROSITE" id="PS51257">
    <property type="entry name" value="PROKAR_LIPOPROTEIN"/>
    <property type="match status" value="1"/>
</dbReference>
<dbReference type="AlphaFoldDB" id="A0A120JWW0"/>
<protein>
    <recommendedName>
        <fullName evidence="3">Lipoprotein</fullName>
    </recommendedName>
</protein>
<dbReference type="RefSeq" id="WP_144439697.1">
    <property type="nucleotide sequence ID" value="NZ_CP014226.1"/>
</dbReference>
<dbReference type="KEGG" id="hco:LOKO_03577"/>
<dbReference type="PATRIC" id="fig|507626.3.peg.3577"/>
<dbReference type="OrthoDB" id="6164713at2"/>
<accession>A0A120JWW0</accession>
<name>A0A120JWW0_9GAMM</name>
<dbReference type="STRING" id="507626.LOKO_03577"/>
<reference evidence="1 2" key="2">
    <citation type="submission" date="2016-02" db="EMBL/GenBank/DDBJ databases">
        <authorList>
            <person name="Wen L."/>
            <person name="He K."/>
            <person name="Yang H."/>
        </authorList>
    </citation>
    <scope>NUCLEOTIDE SEQUENCE [LARGE SCALE GENOMIC DNA]</scope>
    <source>
        <strain evidence="1 2">AGD 8-3</strain>
    </source>
</reference>
<reference evidence="1 2" key="1">
    <citation type="journal article" date="2016" name="Genome Announc.">
        <title>Draft Genome Sequence of 'Halomonas chromatireducens' Strain AGD 8-3, a Haloalkaliphilic Chromate- and Selenite-Reducing Gammaproteobacterium.</title>
        <authorList>
            <person name="Sharko F.S."/>
            <person name="Shapovalova A.A."/>
            <person name="Tsygankova S.V."/>
            <person name="Komova A.V."/>
            <person name="Boulygina E.S."/>
            <person name="Teslyuk A.B."/>
            <person name="Gotovtsev P.M."/>
            <person name="Namsaraev Z.B."/>
            <person name="Khijniak T.V."/>
            <person name="Nedoluzhko A.V."/>
            <person name="Vasilov R.G."/>
        </authorList>
    </citation>
    <scope>NUCLEOTIDE SEQUENCE [LARGE SCALE GENOMIC DNA]</scope>
    <source>
        <strain evidence="1 2">AGD 8-3</strain>
    </source>
</reference>